<dbReference type="InterPro" id="IPR022896">
    <property type="entry name" value="TrioseP_Isoase_bac/euk"/>
</dbReference>
<organism evidence="9 10">
    <name type="scientific">Chryseobacterium koreense CCUG 49689</name>
    <dbReference type="NCBI Taxonomy" id="1304281"/>
    <lineage>
        <taxon>Bacteria</taxon>
        <taxon>Pseudomonadati</taxon>
        <taxon>Bacteroidota</taxon>
        <taxon>Flavobacteriia</taxon>
        <taxon>Flavobacteriales</taxon>
        <taxon>Weeksellaceae</taxon>
        <taxon>Chryseobacterium group</taxon>
        <taxon>Chryseobacterium</taxon>
    </lineage>
</organism>
<comment type="subcellular location">
    <subcellularLocation>
        <location evidence="7 8">Cytoplasm</location>
    </subcellularLocation>
</comment>
<dbReference type="AlphaFoldDB" id="A0A0J7LTU9"/>
<reference evidence="9 10" key="1">
    <citation type="journal article" date="2004" name="Int. J. Syst. Evol. Microbiol.">
        <title>Kaistella koreensis gen. nov., sp. nov., a novel member of the Chryseobacterium-Bergeyella-Riemerella branch.</title>
        <authorList>
            <person name="Kim M.K."/>
            <person name="Im W.T."/>
            <person name="Shin Y.K."/>
            <person name="Lim J.H."/>
            <person name="Kim S.H."/>
            <person name="Lee B.C."/>
            <person name="Park M.Y."/>
            <person name="Lee K.Y."/>
            <person name="Lee S.T."/>
        </authorList>
    </citation>
    <scope>NUCLEOTIDE SEQUENCE [LARGE SCALE GENOMIC DNA]</scope>
    <source>
        <strain evidence="9 10">CCUG 49689</strain>
    </source>
</reference>
<comment type="pathway">
    <text evidence="1 7 8">Carbohydrate degradation; glycolysis; D-glyceraldehyde 3-phosphate from glycerone phosphate: step 1/1.</text>
</comment>
<feature type="active site" description="Electrophile" evidence="7">
    <location>
        <position position="96"/>
    </location>
</feature>
<name>A0A0J7LTU9_9FLAO</name>
<comment type="catalytic activity">
    <reaction evidence="7 8">
        <text>D-glyceraldehyde 3-phosphate = dihydroxyacetone phosphate</text>
        <dbReference type="Rhea" id="RHEA:18585"/>
        <dbReference type="ChEBI" id="CHEBI:57642"/>
        <dbReference type="ChEBI" id="CHEBI:59776"/>
        <dbReference type="EC" id="5.3.1.1"/>
    </reaction>
</comment>
<feature type="binding site" evidence="7">
    <location>
        <begin position="235"/>
        <end position="236"/>
    </location>
    <ligand>
        <name>substrate</name>
    </ligand>
</feature>
<evidence type="ECO:0000313" key="9">
    <source>
        <dbReference type="EMBL" id="KMQ72360.1"/>
    </source>
</evidence>
<evidence type="ECO:0000256" key="1">
    <source>
        <dbReference type="ARBA" id="ARBA00004680"/>
    </source>
</evidence>
<evidence type="ECO:0000256" key="4">
    <source>
        <dbReference type="ARBA" id="ARBA00022490"/>
    </source>
</evidence>
<accession>A0A0J7LTU9</accession>
<gene>
    <name evidence="7" type="primary">tpiA</name>
    <name evidence="9" type="ORF">ACM44_02680</name>
</gene>
<keyword evidence="3 7" id="KW-0312">Gluconeogenesis</keyword>
<dbReference type="PANTHER" id="PTHR21139">
    <property type="entry name" value="TRIOSEPHOSPHATE ISOMERASE"/>
    <property type="match status" value="1"/>
</dbReference>
<dbReference type="PANTHER" id="PTHR21139:SF42">
    <property type="entry name" value="TRIOSEPHOSPHATE ISOMERASE"/>
    <property type="match status" value="1"/>
</dbReference>
<dbReference type="Proteomes" id="UP000035900">
    <property type="component" value="Unassembled WGS sequence"/>
</dbReference>
<evidence type="ECO:0000256" key="3">
    <source>
        <dbReference type="ARBA" id="ARBA00022432"/>
    </source>
</evidence>
<dbReference type="PATRIC" id="fig|1304281.5.peg.581"/>
<dbReference type="InterPro" id="IPR035990">
    <property type="entry name" value="TIM_sf"/>
</dbReference>
<dbReference type="EC" id="5.3.1.1" evidence="7 8"/>
<comment type="caution">
    <text evidence="9">The sequence shown here is derived from an EMBL/GenBank/DDBJ whole genome shotgun (WGS) entry which is preliminary data.</text>
</comment>
<feature type="binding site" evidence="7">
    <location>
        <position position="174"/>
    </location>
    <ligand>
        <name>substrate</name>
    </ligand>
</feature>
<comment type="similarity">
    <text evidence="2 7 8">Belongs to the triosephosphate isomerase family.</text>
</comment>
<feature type="binding site" evidence="7">
    <location>
        <position position="214"/>
    </location>
    <ligand>
        <name>substrate</name>
    </ligand>
</feature>
<keyword evidence="4 7" id="KW-0963">Cytoplasm</keyword>
<dbReference type="STRING" id="1304281.ACM44_02680"/>
<keyword evidence="6 7" id="KW-0413">Isomerase</keyword>
<keyword evidence="10" id="KW-1185">Reference proteome</keyword>
<proteinExistence type="inferred from homology"/>
<keyword evidence="5 7" id="KW-0324">Glycolysis</keyword>
<feature type="binding site" evidence="7">
    <location>
        <begin position="9"/>
        <end position="11"/>
    </location>
    <ligand>
        <name>substrate</name>
    </ligand>
</feature>
<dbReference type="UniPathway" id="UPA00109">
    <property type="reaction ID" value="UER00189"/>
</dbReference>
<evidence type="ECO:0000313" key="10">
    <source>
        <dbReference type="Proteomes" id="UP000035900"/>
    </source>
</evidence>
<comment type="subunit">
    <text evidence="7 8">Homodimer.</text>
</comment>
<dbReference type="GO" id="GO:0004807">
    <property type="term" value="F:triose-phosphate isomerase activity"/>
    <property type="evidence" value="ECO:0007669"/>
    <property type="project" value="UniProtKB-UniRule"/>
</dbReference>
<dbReference type="OrthoDB" id="9809429at2"/>
<evidence type="ECO:0000256" key="5">
    <source>
        <dbReference type="ARBA" id="ARBA00023152"/>
    </source>
</evidence>
<dbReference type="UniPathway" id="UPA00138"/>
<sequence length="253" mass="28061">MRKNIVAGNWKMNKDVIDAQQLMFQILEYKKNNPTNCEVWIAPPSLYLMMAKDLYEKDEVGVFSQDMSEHESGAYTGEISASMLESIEATGSIIGHSERRQYHGETDSHCNRKIKLALDKGLIPIYCNGETLEQRKSGQHLEVVKNQTEVALFTLTADEIKKVVIAYEPVWAIGTGETATPEQAQEIHAHIRNLIAAKYGKEVADEISILYGGSVKPDNAKEIFSQPDIDGGLIGGAALKIEDFAKIIEGFNS</sequence>
<dbReference type="GO" id="GO:0006096">
    <property type="term" value="P:glycolytic process"/>
    <property type="evidence" value="ECO:0007669"/>
    <property type="project" value="UniProtKB-UniRule"/>
</dbReference>
<comment type="function">
    <text evidence="7">Involved in the gluconeogenesis. Catalyzes stereospecifically the conversion of dihydroxyacetone phosphate (DHAP) to D-glyceraldehyde-3-phosphate (G3P).</text>
</comment>
<dbReference type="GO" id="GO:0005829">
    <property type="term" value="C:cytosol"/>
    <property type="evidence" value="ECO:0007669"/>
    <property type="project" value="TreeGrafter"/>
</dbReference>
<dbReference type="FunFam" id="3.20.20.70:FF:000016">
    <property type="entry name" value="Triosephosphate isomerase"/>
    <property type="match status" value="1"/>
</dbReference>
<dbReference type="InterPro" id="IPR000652">
    <property type="entry name" value="Triosephosphate_isomerase"/>
</dbReference>
<dbReference type="InterPro" id="IPR013785">
    <property type="entry name" value="Aldolase_TIM"/>
</dbReference>
<dbReference type="NCBIfam" id="TIGR00419">
    <property type="entry name" value="tim"/>
    <property type="match status" value="1"/>
</dbReference>
<dbReference type="PROSITE" id="PS00171">
    <property type="entry name" value="TIM_1"/>
    <property type="match status" value="1"/>
</dbReference>
<dbReference type="HAMAP" id="MF_00147_B">
    <property type="entry name" value="TIM_B"/>
    <property type="match status" value="1"/>
</dbReference>
<dbReference type="RefSeq" id="WP_048498556.1">
    <property type="nucleotide sequence ID" value="NZ_LFNG01000003.1"/>
</dbReference>
<dbReference type="SUPFAM" id="SSF51351">
    <property type="entry name" value="Triosephosphate isomerase (TIM)"/>
    <property type="match status" value="1"/>
</dbReference>
<dbReference type="Gene3D" id="3.20.20.70">
    <property type="entry name" value="Aldolase class I"/>
    <property type="match status" value="1"/>
</dbReference>
<dbReference type="PROSITE" id="PS51440">
    <property type="entry name" value="TIM_2"/>
    <property type="match status" value="1"/>
</dbReference>
<evidence type="ECO:0000256" key="2">
    <source>
        <dbReference type="ARBA" id="ARBA00007422"/>
    </source>
</evidence>
<protein>
    <recommendedName>
        <fullName evidence="7 8">Triosephosphate isomerase</fullName>
        <shortName evidence="7">TIM</shortName>
        <shortName evidence="7">TPI</shortName>
        <ecNumber evidence="7 8">5.3.1.1</ecNumber>
    </recommendedName>
    <alternativeName>
        <fullName evidence="7">Triose-phosphate isomerase</fullName>
    </alternativeName>
</protein>
<evidence type="ECO:0000256" key="6">
    <source>
        <dbReference type="ARBA" id="ARBA00023235"/>
    </source>
</evidence>
<dbReference type="GO" id="GO:0046166">
    <property type="term" value="P:glyceraldehyde-3-phosphate biosynthetic process"/>
    <property type="evidence" value="ECO:0007669"/>
    <property type="project" value="TreeGrafter"/>
</dbReference>
<comment type="pathway">
    <text evidence="7 8">Carbohydrate biosynthesis; gluconeogenesis.</text>
</comment>
<evidence type="ECO:0000256" key="8">
    <source>
        <dbReference type="RuleBase" id="RU363013"/>
    </source>
</evidence>
<dbReference type="GO" id="GO:0019563">
    <property type="term" value="P:glycerol catabolic process"/>
    <property type="evidence" value="ECO:0007669"/>
    <property type="project" value="TreeGrafter"/>
</dbReference>
<dbReference type="Pfam" id="PF00121">
    <property type="entry name" value="TIM"/>
    <property type="match status" value="1"/>
</dbReference>
<dbReference type="GO" id="GO:0006094">
    <property type="term" value="P:gluconeogenesis"/>
    <property type="evidence" value="ECO:0007669"/>
    <property type="project" value="UniProtKB-UniRule"/>
</dbReference>
<dbReference type="EMBL" id="LFNG01000003">
    <property type="protein sequence ID" value="KMQ72360.1"/>
    <property type="molecule type" value="Genomic_DNA"/>
</dbReference>
<dbReference type="CDD" id="cd00311">
    <property type="entry name" value="TIM"/>
    <property type="match status" value="1"/>
</dbReference>
<feature type="active site" description="Proton acceptor" evidence="7">
    <location>
        <position position="168"/>
    </location>
</feature>
<dbReference type="InterPro" id="IPR020861">
    <property type="entry name" value="Triosephosphate_isomerase_AS"/>
</dbReference>
<evidence type="ECO:0000256" key="7">
    <source>
        <dbReference type="HAMAP-Rule" id="MF_00147"/>
    </source>
</evidence>